<dbReference type="RefSeq" id="XP_041216451.1">
    <property type="nucleotide sequence ID" value="XM_041368899.1"/>
</dbReference>
<reference evidence="2" key="1">
    <citation type="journal article" date="2020" name="New Phytol.">
        <title>Comparative genomics reveals dynamic genome evolution in host specialist ectomycorrhizal fungi.</title>
        <authorList>
            <person name="Lofgren L.A."/>
            <person name="Nguyen N.H."/>
            <person name="Vilgalys R."/>
            <person name="Ruytinx J."/>
            <person name="Liao H.L."/>
            <person name="Branco S."/>
            <person name="Kuo A."/>
            <person name="LaButti K."/>
            <person name="Lipzen A."/>
            <person name="Andreopoulos W."/>
            <person name="Pangilinan J."/>
            <person name="Riley R."/>
            <person name="Hundley H."/>
            <person name="Na H."/>
            <person name="Barry K."/>
            <person name="Grigoriev I.V."/>
            <person name="Stajich J.E."/>
            <person name="Kennedy P.G."/>
        </authorList>
    </citation>
    <scope>NUCLEOTIDE SEQUENCE</scope>
    <source>
        <strain evidence="2">FC203</strain>
    </source>
</reference>
<evidence type="ECO:0000313" key="2">
    <source>
        <dbReference type="EMBL" id="KAG1885865.1"/>
    </source>
</evidence>
<comment type="caution">
    <text evidence="2">The sequence shown here is derived from an EMBL/GenBank/DDBJ whole genome shotgun (WGS) entry which is preliminary data.</text>
</comment>
<accession>A0AAD4DN76</accession>
<organism evidence="2 3">
    <name type="scientific">Suillus fuscotomentosus</name>
    <dbReference type="NCBI Taxonomy" id="1912939"/>
    <lineage>
        <taxon>Eukaryota</taxon>
        <taxon>Fungi</taxon>
        <taxon>Dikarya</taxon>
        <taxon>Basidiomycota</taxon>
        <taxon>Agaricomycotina</taxon>
        <taxon>Agaricomycetes</taxon>
        <taxon>Agaricomycetidae</taxon>
        <taxon>Boletales</taxon>
        <taxon>Suillineae</taxon>
        <taxon>Suillaceae</taxon>
        <taxon>Suillus</taxon>
    </lineage>
</organism>
<proteinExistence type="predicted"/>
<dbReference type="Proteomes" id="UP001195769">
    <property type="component" value="Unassembled WGS sequence"/>
</dbReference>
<sequence length="103" mass="11447">MPQSSCKNFKVQGHNVNLHLWIKLVGGANRSSEELAGISEPNIDDGGSSVRDDESPLLPVISEGKADSTTELKERLHLIEKNCLGLEKLYQNTDFVGWRKNIE</sequence>
<feature type="region of interest" description="Disordered" evidence="1">
    <location>
        <begin position="36"/>
        <end position="56"/>
    </location>
</feature>
<gene>
    <name evidence="2" type="ORF">F5891DRAFT_1201529</name>
</gene>
<dbReference type="EMBL" id="JABBWK010000306">
    <property type="protein sequence ID" value="KAG1885865.1"/>
    <property type="molecule type" value="Genomic_DNA"/>
</dbReference>
<keyword evidence="3" id="KW-1185">Reference proteome</keyword>
<evidence type="ECO:0000256" key="1">
    <source>
        <dbReference type="SAM" id="MobiDB-lite"/>
    </source>
</evidence>
<name>A0AAD4DN76_9AGAM</name>
<dbReference type="GeneID" id="64663197"/>
<protein>
    <submittedName>
        <fullName evidence="2">Uncharacterized protein</fullName>
    </submittedName>
</protein>
<evidence type="ECO:0000313" key="3">
    <source>
        <dbReference type="Proteomes" id="UP001195769"/>
    </source>
</evidence>
<dbReference type="AlphaFoldDB" id="A0AAD4DN76"/>